<evidence type="ECO:0000313" key="8">
    <source>
        <dbReference type="EMBL" id="TFJ87907.1"/>
    </source>
</evidence>
<keyword evidence="9" id="KW-1185">Reference proteome</keyword>
<feature type="region of interest" description="Disordered" evidence="6">
    <location>
        <begin position="137"/>
        <end position="162"/>
    </location>
</feature>
<dbReference type="SMART" id="SM00220">
    <property type="entry name" value="S_TKc"/>
    <property type="match status" value="1"/>
</dbReference>
<protein>
    <recommendedName>
        <fullName evidence="1">non-specific serine/threonine protein kinase</fullName>
        <ecNumber evidence="1">2.7.11.1</ecNumber>
    </recommendedName>
</protein>
<organism evidence="8 9">
    <name type="scientific">Nannochloropsis salina CCMP1776</name>
    <dbReference type="NCBI Taxonomy" id="1027361"/>
    <lineage>
        <taxon>Eukaryota</taxon>
        <taxon>Sar</taxon>
        <taxon>Stramenopiles</taxon>
        <taxon>Ochrophyta</taxon>
        <taxon>Eustigmatophyceae</taxon>
        <taxon>Eustigmatales</taxon>
        <taxon>Monodopsidaceae</taxon>
        <taxon>Microchloropsis</taxon>
        <taxon>Microchloropsis salina</taxon>
    </lineage>
</organism>
<gene>
    <name evidence="8" type="ORF">NSK_001253</name>
</gene>
<evidence type="ECO:0000256" key="2">
    <source>
        <dbReference type="ARBA" id="ARBA00022679"/>
    </source>
</evidence>
<dbReference type="Pfam" id="PF00069">
    <property type="entry name" value="Pkinase"/>
    <property type="match status" value="1"/>
</dbReference>
<dbReference type="PANTHER" id="PTHR43671:SF13">
    <property type="entry name" value="SERINE_THREONINE-PROTEIN KINASE NEK2"/>
    <property type="match status" value="1"/>
</dbReference>
<feature type="region of interest" description="Disordered" evidence="6">
    <location>
        <begin position="186"/>
        <end position="209"/>
    </location>
</feature>
<dbReference type="AlphaFoldDB" id="A0A4D9DBX6"/>
<feature type="domain" description="Protein kinase" evidence="7">
    <location>
        <begin position="46"/>
        <end position="413"/>
    </location>
</feature>
<dbReference type="SUPFAM" id="SSF56112">
    <property type="entry name" value="Protein kinase-like (PK-like)"/>
    <property type="match status" value="1"/>
</dbReference>
<proteinExistence type="predicted"/>
<name>A0A4D9DBX6_9STRA</name>
<feature type="region of interest" description="Disordered" evidence="6">
    <location>
        <begin position="727"/>
        <end position="746"/>
    </location>
</feature>
<accession>A0A4D9DBX6</accession>
<dbReference type="Proteomes" id="UP000355283">
    <property type="component" value="Unassembled WGS sequence"/>
</dbReference>
<evidence type="ECO:0000256" key="4">
    <source>
        <dbReference type="ARBA" id="ARBA00022777"/>
    </source>
</evidence>
<dbReference type="InterPro" id="IPR011009">
    <property type="entry name" value="Kinase-like_dom_sf"/>
</dbReference>
<dbReference type="CDD" id="cd00180">
    <property type="entry name" value="PKc"/>
    <property type="match status" value="1"/>
</dbReference>
<keyword evidence="4" id="KW-0418">Kinase</keyword>
<dbReference type="InterPro" id="IPR050660">
    <property type="entry name" value="NEK_Ser/Thr_kinase"/>
</dbReference>
<keyword evidence="3" id="KW-0547">Nucleotide-binding</keyword>
<evidence type="ECO:0000259" key="7">
    <source>
        <dbReference type="PROSITE" id="PS50011"/>
    </source>
</evidence>
<dbReference type="InterPro" id="IPR000719">
    <property type="entry name" value="Prot_kinase_dom"/>
</dbReference>
<sequence>MICSARRKALRGGGTAMLCDKNAGMTQRHPHGDGVVADRAAFESKYQFVRAIGDGGQAGVYEYRRREAPEERVAVKEFGSLTSREWRILAAVRHPHICGLVDEARYENPRVRTTKIVVDCMDMNLQSFLQARQRLAGKRGKTSVGENQEKRSTACISGNDKQEGRCMGKGNLPWFDKALLQQQEKEQRRLHKAKKGREGWDEGEGEGSNLPKAAMDVETVREILYAVTLALDYLHHKLIVHLDIKLDNILLRLDSQDKSSIARDPESDRLSIKLADFGLAMLLGGTLPCPPSPSPSPPRLPGSPPPLPDPETEHTPRFAAAGTCRYMAPEVESDSRFGVQADIFSLGVVLHVLLTGGRFPQTALGEPAVLRDDAEGKGTIPEVDGLRSLVQAMLHGDPYRRPHAFHILAHPFLAPVRRDGDTLLGDLVDESEKAARVMLLSIRRGQGKTRASGKESRRSGGRGGGDAMEEPPPLPLYTAYMDLAEIDDGRATVIVCGRKEGMLRVKKSEVSTLGAILMRERAGSTTELGQVMRVEGEEGERASMRMEVEAEGGKEEGATWLGKKACRLQRLVRRSGQPFEYMRDLWVAMVGMEGGRMGLTRESIWSIYQELRRLAPVLAAQAGTALYLPMIGCGRGQTVGGFASPGLVRQAIIQESVGFAQFLAQAIPSSRLECVVLYTWEKDSMGVLMDSLRVFKEKFRGMMSARLDEEEYGRYVRVLHAAAAAATASRPSTSPPSFPLSSPTTGDVPTSIASSISFSSSPPSSLPPSSLLACDLELESRLRALTSLDSYPDVCQACWALGQYLTTAYRERFTGEDLENKMEGATQVLRYNKDKADFEEKEGREGGSEEWLSMVGHYDSLRSLHAVLSLLRALGP</sequence>
<dbReference type="GO" id="GO:0005524">
    <property type="term" value="F:ATP binding"/>
    <property type="evidence" value="ECO:0007669"/>
    <property type="project" value="UniProtKB-KW"/>
</dbReference>
<reference evidence="8 9" key="1">
    <citation type="submission" date="2019-01" db="EMBL/GenBank/DDBJ databases">
        <title>Nuclear Genome Assembly of the Microalgal Biofuel strain Nannochloropsis salina CCMP1776.</title>
        <authorList>
            <person name="Hovde B."/>
        </authorList>
    </citation>
    <scope>NUCLEOTIDE SEQUENCE [LARGE SCALE GENOMIC DNA]</scope>
    <source>
        <strain evidence="8 9">CCMP1776</strain>
    </source>
</reference>
<dbReference type="Gene3D" id="1.10.510.10">
    <property type="entry name" value="Transferase(Phosphotransferase) domain 1"/>
    <property type="match status" value="1"/>
</dbReference>
<dbReference type="OrthoDB" id="63989at2759"/>
<dbReference type="EC" id="2.7.11.1" evidence="1"/>
<evidence type="ECO:0000313" key="9">
    <source>
        <dbReference type="Proteomes" id="UP000355283"/>
    </source>
</evidence>
<evidence type="ECO:0000256" key="6">
    <source>
        <dbReference type="SAM" id="MobiDB-lite"/>
    </source>
</evidence>
<evidence type="ECO:0000256" key="3">
    <source>
        <dbReference type="ARBA" id="ARBA00022741"/>
    </source>
</evidence>
<dbReference type="Gene3D" id="3.30.200.20">
    <property type="entry name" value="Phosphorylase Kinase, domain 1"/>
    <property type="match status" value="1"/>
</dbReference>
<dbReference type="GO" id="GO:0004674">
    <property type="term" value="F:protein serine/threonine kinase activity"/>
    <property type="evidence" value="ECO:0007669"/>
    <property type="project" value="UniProtKB-EC"/>
</dbReference>
<dbReference type="InterPro" id="IPR008271">
    <property type="entry name" value="Ser/Thr_kinase_AS"/>
</dbReference>
<feature type="region of interest" description="Disordered" evidence="6">
    <location>
        <begin position="445"/>
        <end position="473"/>
    </location>
</feature>
<dbReference type="PANTHER" id="PTHR43671">
    <property type="entry name" value="SERINE/THREONINE-PROTEIN KINASE NEK"/>
    <property type="match status" value="1"/>
</dbReference>
<dbReference type="PROSITE" id="PS00108">
    <property type="entry name" value="PROTEIN_KINASE_ST"/>
    <property type="match status" value="1"/>
</dbReference>
<dbReference type="EMBL" id="SDOX01000005">
    <property type="protein sequence ID" value="TFJ87907.1"/>
    <property type="molecule type" value="Genomic_DNA"/>
</dbReference>
<dbReference type="PROSITE" id="PS50011">
    <property type="entry name" value="PROTEIN_KINASE_DOM"/>
    <property type="match status" value="1"/>
</dbReference>
<comment type="caution">
    <text evidence="8">The sequence shown here is derived from an EMBL/GenBank/DDBJ whole genome shotgun (WGS) entry which is preliminary data.</text>
</comment>
<feature type="region of interest" description="Disordered" evidence="6">
    <location>
        <begin position="286"/>
        <end position="315"/>
    </location>
</feature>
<feature type="compositionally biased region" description="Pro residues" evidence="6">
    <location>
        <begin position="288"/>
        <end position="309"/>
    </location>
</feature>
<keyword evidence="5" id="KW-0067">ATP-binding</keyword>
<evidence type="ECO:0000256" key="5">
    <source>
        <dbReference type="ARBA" id="ARBA00022840"/>
    </source>
</evidence>
<evidence type="ECO:0000256" key="1">
    <source>
        <dbReference type="ARBA" id="ARBA00012513"/>
    </source>
</evidence>
<keyword evidence="2" id="KW-0808">Transferase</keyword>